<dbReference type="GO" id="GO:0030687">
    <property type="term" value="C:preribosome, large subunit precursor"/>
    <property type="evidence" value="ECO:0007669"/>
    <property type="project" value="TreeGrafter"/>
</dbReference>
<dbReference type="InterPro" id="IPR007174">
    <property type="entry name" value="Las1"/>
</dbReference>
<dbReference type="PANTHER" id="PTHR15002">
    <property type="entry name" value="RIBOSOMAL BIOGENESIS PROTEIN LAS1L"/>
    <property type="match status" value="1"/>
</dbReference>
<name>A0A6V7PFD2_ANACO</name>
<dbReference type="GO" id="GO:0000470">
    <property type="term" value="P:maturation of LSU-rRNA"/>
    <property type="evidence" value="ECO:0007669"/>
    <property type="project" value="TreeGrafter"/>
</dbReference>
<dbReference type="PANTHER" id="PTHR15002:SF0">
    <property type="entry name" value="RIBOSOMAL BIOGENESIS PROTEIN LAS1L"/>
    <property type="match status" value="1"/>
</dbReference>
<dbReference type="AlphaFoldDB" id="A0A6V7PFD2"/>
<feature type="coiled-coil region" evidence="1">
    <location>
        <begin position="351"/>
        <end position="378"/>
    </location>
</feature>
<sequence length="468" mass="52186">MEELEVMGSEGELSSGYKLVPWSSWDQWDFVESTSSPPHPTPSPPRSAVGSLPIPIDVTAAFVEAQQKDPCFRKGPVDDALTSEEMLASLYSMAIMRLVNCYVEHAHKKTGRSISELADAVGIPRVLVDIRHGSGKQISRTVKIITRLYATYSLEVVSVLLELFQSQAPDFFGAGPMQHSENPDNGDSRFLAISNNTLKTIITKLSSKEPRLLLSLLKVVLEKIEAIESLRSKNEESHVLPFQYQTEPSQVNHLCSLVSWLVTKLKASKDSGHISLINENGALSSDKNAVPKFSLQKLLRKCLTLSFLGDEYLADSVSMLLDMIEDDTQKEKLKKLILLRLQNWPTEDPMLLKEDDSIKKAAEKLEFLKQRLEKRRLKNLGSLNCDTGEASIWTVAKSWVPCPIGMVPCSFSSTAVLPILDLVDDNRLEEKTIPVDDLQLVDNHHDNDGVILILTTSRCCTMEELLKS</sequence>
<gene>
    <name evidence="2" type="ORF">CB5_LOCUS12778</name>
</gene>
<reference evidence="2" key="1">
    <citation type="submission" date="2020-07" db="EMBL/GenBank/DDBJ databases">
        <authorList>
            <person name="Lin J."/>
        </authorList>
    </citation>
    <scope>NUCLEOTIDE SEQUENCE</scope>
</reference>
<dbReference type="GO" id="GO:0004519">
    <property type="term" value="F:endonuclease activity"/>
    <property type="evidence" value="ECO:0007669"/>
    <property type="project" value="InterPro"/>
</dbReference>
<dbReference type="Pfam" id="PF04031">
    <property type="entry name" value="Las1"/>
    <property type="match status" value="1"/>
</dbReference>
<evidence type="ECO:0000313" key="2">
    <source>
        <dbReference type="EMBL" id="CAD1829567.1"/>
    </source>
</evidence>
<organism evidence="2">
    <name type="scientific">Ananas comosus var. bracteatus</name>
    <name type="common">red pineapple</name>
    <dbReference type="NCBI Taxonomy" id="296719"/>
    <lineage>
        <taxon>Eukaryota</taxon>
        <taxon>Viridiplantae</taxon>
        <taxon>Streptophyta</taxon>
        <taxon>Embryophyta</taxon>
        <taxon>Tracheophyta</taxon>
        <taxon>Spermatophyta</taxon>
        <taxon>Magnoliopsida</taxon>
        <taxon>Liliopsida</taxon>
        <taxon>Poales</taxon>
        <taxon>Bromeliaceae</taxon>
        <taxon>Bromelioideae</taxon>
        <taxon>Ananas</taxon>
    </lineage>
</organism>
<protein>
    <submittedName>
        <fullName evidence="2">Uncharacterized protein</fullName>
    </submittedName>
</protein>
<evidence type="ECO:0000256" key="1">
    <source>
        <dbReference type="SAM" id="Coils"/>
    </source>
</evidence>
<keyword evidence="1" id="KW-0175">Coiled coil</keyword>
<dbReference type="GO" id="GO:0090730">
    <property type="term" value="C:Las1 complex"/>
    <property type="evidence" value="ECO:0007669"/>
    <property type="project" value="InterPro"/>
</dbReference>
<proteinExistence type="predicted"/>
<dbReference type="EMBL" id="LR862130">
    <property type="protein sequence ID" value="CAD1829567.1"/>
    <property type="molecule type" value="Genomic_DNA"/>
</dbReference>
<dbReference type="GO" id="GO:0000460">
    <property type="term" value="P:maturation of 5.8S rRNA"/>
    <property type="evidence" value="ECO:0007669"/>
    <property type="project" value="TreeGrafter"/>
</dbReference>
<accession>A0A6V7PFD2</accession>